<evidence type="ECO:0000313" key="5">
    <source>
        <dbReference type="Proteomes" id="UP001153069"/>
    </source>
</evidence>
<dbReference type="GO" id="GO:0005737">
    <property type="term" value="C:cytoplasm"/>
    <property type="evidence" value="ECO:0007669"/>
    <property type="project" value="TreeGrafter"/>
</dbReference>
<organism evidence="4 5">
    <name type="scientific">Seminavis robusta</name>
    <dbReference type="NCBI Taxonomy" id="568900"/>
    <lineage>
        <taxon>Eukaryota</taxon>
        <taxon>Sar</taxon>
        <taxon>Stramenopiles</taxon>
        <taxon>Ochrophyta</taxon>
        <taxon>Bacillariophyta</taxon>
        <taxon>Bacillariophyceae</taxon>
        <taxon>Bacillariophycidae</taxon>
        <taxon>Naviculales</taxon>
        <taxon>Naviculaceae</taxon>
        <taxon>Seminavis</taxon>
    </lineage>
</organism>
<dbReference type="Proteomes" id="UP001153069">
    <property type="component" value="Unassembled WGS sequence"/>
</dbReference>
<evidence type="ECO:0000256" key="2">
    <source>
        <dbReference type="ARBA" id="ARBA00023043"/>
    </source>
</evidence>
<keyword evidence="1" id="KW-0677">Repeat</keyword>
<comment type="caution">
    <text evidence="4">The sequence shown here is derived from an EMBL/GenBank/DDBJ whole genome shotgun (WGS) entry which is preliminary data.</text>
</comment>
<dbReference type="AlphaFoldDB" id="A0A9N8E8R3"/>
<sequence length="580" mass="65129">MRKFETYRVAAPQEDENLQESTWGCSFWSLFDRNEKEIVPVPSEDAYSFPECDYDQNPTNLYKQIEAKNWKGVNHYLLTGYWSGSFFADGTPPREQACTWVTKYDLQVTTKKRKVVWTHLPIHAAITHGAPEGTISIMVKIAPPTLRCADENRMLPLHLAFRRGCPDAMIATIMSVFPEGCAVRDQLGRTPAECAAEGPNKNRGTIIQTVLHYNQRAWEKKAAKIQEDQLRNVRSSLLNRNERIDHLKTALKLIRSREDQTRDSFALIVAELRKIKMWYDENERNLCSEEEELRRKVVQALSAKLTYLGATAEEMRTQMKKNQRSSEKSLADLNAICGAGSDLSDMAFRNFDELMKVDSIRKVELMASDESSEATEDQERSLGASVAKSPSLLTDADKSKALSKTLSKQSLHKAQESELKKLLREKEQEDLKFVDAAIETARKVAHETEDEKKEEVPHVVSAPTTTEGGAAPTDVGIDRVISEMTSYDMSEAGSYLSSKVRSFRKSLKTISKGNDSAKKSKKAADASKLPPKPPSLRLIGTPASKTIEKIEKGRRALEKELEKQQKEKSSGVKVSPAALL</sequence>
<dbReference type="PANTHER" id="PTHR24153:SF8">
    <property type="entry name" value="FORKED, ISOFORM F"/>
    <property type="match status" value="1"/>
</dbReference>
<dbReference type="GO" id="GO:0051017">
    <property type="term" value="P:actin filament bundle assembly"/>
    <property type="evidence" value="ECO:0007669"/>
    <property type="project" value="TreeGrafter"/>
</dbReference>
<feature type="region of interest" description="Disordered" evidence="3">
    <location>
        <begin position="368"/>
        <end position="390"/>
    </location>
</feature>
<accession>A0A9N8E8R3</accession>
<dbReference type="OrthoDB" id="49250at2759"/>
<proteinExistence type="predicted"/>
<evidence type="ECO:0000256" key="3">
    <source>
        <dbReference type="SAM" id="MobiDB-lite"/>
    </source>
</evidence>
<feature type="compositionally biased region" description="Basic and acidic residues" evidence="3">
    <location>
        <begin position="546"/>
        <end position="570"/>
    </location>
</feature>
<feature type="region of interest" description="Disordered" evidence="3">
    <location>
        <begin position="446"/>
        <end position="476"/>
    </location>
</feature>
<gene>
    <name evidence="4" type="ORF">SEMRO_748_G196670.1</name>
</gene>
<reference evidence="4" key="1">
    <citation type="submission" date="2020-06" db="EMBL/GenBank/DDBJ databases">
        <authorList>
            <consortium name="Plant Systems Biology data submission"/>
        </authorList>
    </citation>
    <scope>NUCLEOTIDE SEQUENCE</scope>
    <source>
        <strain evidence="4">D6</strain>
    </source>
</reference>
<evidence type="ECO:0000256" key="1">
    <source>
        <dbReference type="ARBA" id="ARBA00022737"/>
    </source>
</evidence>
<dbReference type="InterPro" id="IPR052420">
    <property type="entry name" value="Espin/Espin-like"/>
</dbReference>
<protein>
    <submittedName>
        <fullName evidence="4">Uncharacterized protein</fullName>
    </submittedName>
</protein>
<dbReference type="GO" id="GO:0051015">
    <property type="term" value="F:actin filament binding"/>
    <property type="evidence" value="ECO:0007669"/>
    <property type="project" value="TreeGrafter"/>
</dbReference>
<keyword evidence="2" id="KW-0040">ANK repeat</keyword>
<feature type="region of interest" description="Disordered" evidence="3">
    <location>
        <begin position="508"/>
        <end position="580"/>
    </location>
</feature>
<feature type="compositionally biased region" description="Low complexity" evidence="3">
    <location>
        <begin position="462"/>
        <end position="473"/>
    </location>
</feature>
<feature type="compositionally biased region" description="Basic and acidic residues" evidence="3">
    <location>
        <begin position="515"/>
        <end position="525"/>
    </location>
</feature>
<dbReference type="PANTHER" id="PTHR24153">
    <property type="entry name" value="ESPIN"/>
    <property type="match status" value="1"/>
</dbReference>
<feature type="compositionally biased region" description="Basic and acidic residues" evidence="3">
    <location>
        <begin position="446"/>
        <end position="457"/>
    </location>
</feature>
<evidence type="ECO:0000313" key="4">
    <source>
        <dbReference type="EMBL" id="CAB9515925.1"/>
    </source>
</evidence>
<keyword evidence="5" id="KW-1185">Reference proteome</keyword>
<dbReference type="EMBL" id="CAICTM010000747">
    <property type="protein sequence ID" value="CAB9515925.1"/>
    <property type="molecule type" value="Genomic_DNA"/>
</dbReference>
<name>A0A9N8E8R3_9STRA</name>